<accession>A0ABQ0KV21</accession>
<sequence>MRVDLGTELLFLDDGLLLVLARLARLLSRLVFELSVVHDLADRGFGIRCYFDEIEIGIRGDAEGIFDAHYAYLFTARSDQADFRYADTLVDAGLSADGASYVVL</sequence>
<proteinExistence type="predicted"/>
<reference evidence="1 2" key="1">
    <citation type="journal article" date="2016" name="Genome Announc.">
        <title>Draft Genome Sequences of Five Rapidly Growing Mycobacterium Species, M. thermoresistibile, M. fortuitum subsp. acetamidolyticum, M. canariasense, M. brisbanense, and M. novocastrense.</title>
        <authorList>
            <person name="Katahira K."/>
            <person name="Ogura Y."/>
            <person name="Gotoh Y."/>
            <person name="Hayashi T."/>
        </authorList>
    </citation>
    <scope>NUCLEOTIDE SEQUENCE [LARGE SCALE GENOMIC DNA]</scope>
    <source>
        <strain evidence="1 2">JCM18114</strain>
    </source>
</reference>
<keyword evidence="2" id="KW-1185">Reference proteome</keyword>
<gene>
    <name evidence="1" type="ORF">RMCN_6022</name>
</gene>
<organism evidence="1 2">
    <name type="scientific">Mycolicibacterium novocastrense</name>
    <name type="common">Mycobacterium novocastrense</name>
    <dbReference type="NCBI Taxonomy" id="59813"/>
    <lineage>
        <taxon>Bacteria</taxon>
        <taxon>Bacillati</taxon>
        <taxon>Actinomycetota</taxon>
        <taxon>Actinomycetes</taxon>
        <taxon>Mycobacteriales</taxon>
        <taxon>Mycobacteriaceae</taxon>
        <taxon>Mycolicibacterium</taxon>
    </lineage>
</organism>
<protein>
    <submittedName>
        <fullName evidence="1">Uncharacterized protein</fullName>
    </submittedName>
</protein>
<dbReference type="EMBL" id="BCTA01000103">
    <property type="protein sequence ID" value="GAT12889.1"/>
    <property type="molecule type" value="Genomic_DNA"/>
</dbReference>
<evidence type="ECO:0000313" key="2">
    <source>
        <dbReference type="Proteomes" id="UP000069773"/>
    </source>
</evidence>
<evidence type="ECO:0000313" key="1">
    <source>
        <dbReference type="EMBL" id="GAT12889.1"/>
    </source>
</evidence>
<comment type="caution">
    <text evidence="1">The sequence shown here is derived from an EMBL/GenBank/DDBJ whole genome shotgun (WGS) entry which is preliminary data.</text>
</comment>
<dbReference type="Proteomes" id="UP000069773">
    <property type="component" value="Unassembled WGS sequence"/>
</dbReference>
<name>A0ABQ0KV21_MYCNV</name>